<sequence>MDNSVNALNSIDVLIVVDVVGALASGNLSNNVYLVDTNKYMGSWNQGHCELGTACHDTQRINWRVVPISPNTNVSIVKFTGEIISKQVCVPTKQGDIDDEYWTARMQSRGVRTTYQYACVLSMSGKEMTFDPYIKVI</sequence>
<name>A0ABR7E0K9_9BACT</name>
<gene>
    <name evidence="1" type="ORF">H8S77_07150</name>
</gene>
<evidence type="ECO:0000313" key="2">
    <source>
        <dbReference type="Proteomes" id="UP000644010"/>
    </source>
</evidence>
<comment type="caution">
    <text evidence="1">The sequence shown here is derived from an EMBL/GenBank/DDBJ whole genome shotgun (WGS) entry which is preliminary data.</text>
</comment>
<dbReference type="EMBL" id="JACOOI010000005">
    <property type="protein sequence ID" value="MBC5642664.1"/>
    <property type="molecule type" value="Genomic_DNA"/>
</dbReference>
<keyword evidence="2" id="KW-1185">Reference proteome</keyword>
<dbReference type="RefSeq" id="WP_186958843.1">
    <property type="nucleotide sequence ID" value="NZ_JACOOI010000005.1"/>
</dbReference>
<proteinExistence type="predicted"/>
<dbReference type="Proteomes" id="UP000644010">
    <property type="component" value="Unassembled WGS sequence"/>
</dbReference>
<protein>
    <submittedName>
        <fullName evidence="1">Uncharacterized protein</fullName>
    </submittedName>
</protein>
<accession>A0ABR7E0K9</accession>
<reference evidence="1 2" key="1">
    <citation type="submission" date="2020-08" db="EMBL/GenBank/DDBJ databases">
        <title>Genome public.</title>
        <authorList>
            <person name="Liu C."/>
            <person name="Sun Q."/>
        </authorList>
    </citation>
    <scope>NUCLEOTIDE SEQUENCE [LARGE SCALE GENOMIC DNA]</scope>
    <source>
        <strain evidence="1 2">BX2</strain>
    </source>
</reference>
<evidence type="ECO:0000313" key="1">
    <source>
        <dbReference type="EMBL" id="MBC5642664.1"/>
    </source>
</evidence>
<organism evidence="1 2">
    <name type="scientific">Parabacteroides segnis</name>
    <dbReference type="NCBI Taxonomy" id="2763058"/>
    <lineage>
        <taxon>Bacteria</taxon>
        <taxon>Pseudomonadati</taxon>
        <taxon>Bacteroidota</taxon>
        <taxon>Bacteroidia</taxon>
        <taxon>Bacteroidales</taxon>
        <taxon>Tannerellaceae</taxon>
        <taxon>Parabacteroides</taxon>
    </lineage>
</organism>